<dbReference type="EMBL" id="UINC01217594">
    <property type="protein sequence ID" value="SVE44253.1"/>
    <property type="molecule type" value="Genomic_DNA"/>
</dbReference>
<evidence type="ECO:0000256" key="1">
    <source>
        <dbReference type="ARBA" id="ARBA00004651"/>
    </source>
</evidence>
<keyword evidence="3 7" id="KW-0812">Transmembrane</keyword>
<feature type="transmembrane region" description="Helical" evidence="7">
    <location>
        <begin position="6"/>
        <end position="22"/>
    </location>
</feature>
<comment type="subcellular location">
    <subcellularLocation>
        <location evidence="1">Cell membrane</location>
        <topology evidence="1">Multi-pass membrane protein</topology>
    </subcellularLocation>
</comment>
<feature type="transmembrane region" description="Helical" evidence="7">
    <location>
        <begin position="100"/>
        <end position="125"/>
    </location>
</feature>
<dbReference type="GO" id="GO:0016491">
    <property type="term" value="F:oxidoreductase activity"/>
    <property type="evidence" value="ECO:0007669"/>
    <property type="project" value="UniProtKB-KW"/>
</dbReference>
<keyword evidence="2" id="KW-1003">Cell membrane</keyword>
<evidence type="ECO:0000256" key="2">
    <source>
        <dbReference type="ARBA" id="ARBA00022475"/>
    </source>
</evidence>
<keyword evidence="4 7" id="KW-1133">Transmembrane helix</keyword>
<gene>
    <name evidence="9" type="ORF">METZ01_LOCUS497107</name>
</gene>
<evidence type="ECO:0000313" key="9">
    <source>
        <dbReference type="EMBL" id="SVE44253.1"/>
    </source>
</evidence>
<evidence type="ECO:0000256" key="6">
    <source>
        <dbReference type="ARBA" id="ARBA00023136"/>
    </source>
</evidence>
<dbReference type="AlphaFoldDB" id="A0A383DIX6"/>
<keyword evidence="6 7" id="KW-0472">Membrane</keyword>
<protein>
    <recommendedName>
        <fullName evidence="8">NADH:quinone oxidoreductase/Mrp antiporter transmembrane domain-containing protein</fullName>
    </recommendedName>
</protein>
<evidence type="ECO:0000256" key="4">
    <source>
        <dbReference type="ARBA" id="ARBA00022989"/>
    </source>
</evidence>
<organism evidence="9">
    <name type="scientific">marine metagenome</name>
    <dbReference type="NCBI Taxonomy" id="408172"/>
    <lineage>
        <taxon>unclassified sequences</taxon>
        <taxon>metagenomes</taxon>
        <taxon>ecological metagenomes</taxon>
    </lineage>
</organism>
<dbReference type="PANTHER" id="PTHR42682">
    <property type="entry name" value="HYDROGENASE-4 COMPONENT F"/>
    <property type="match status" value="1"/>
</dbReference>
<dbReference type="GO" id="GO:0005886">
    <property type="term" value="C:plasma membrane"/>
    <property type="evidence" value="ECO:0007669"/>
    <property type="project" value="UniProtKB-SubCell"/>
</dbReference>
<keyword evidence="5" id="KW-0560">Oxidoreductase</keyword>
<dbReference type="Pfam" id="PF00361">
    <property type="entry name" value="Proton_antipo_M"/>
    <property type="match status" value="1"/>
</dbReference>
<accession>A0A383DIX6</accession>
<evidence type="ECO:0000256" key="5">
    <source>
        <dbReference type="ARBA" id="ARBA00023002"/>
    </source>
</evidence>
<dbReference type="PANTHER" id="PTHR42682:SF4">
    <property type="entry name" value="NADH-UBIQUINONE_PLASTOQUINONE"/>
    <property type="match status" value="1"/>
</dbReference>
<dbReference type="InterPro" id="IPR052175">
    <property type="entry name" value="ComplexI-like_HydComp"/>
</dbReference>
<evidence type="ECO:0000256" key="3">
    <source>
        <dbReference type="ARBA" id="ARBA00022692"/>
    </source>
</evidence>
<feature type="non-terminal residue" evidence="9">
    <location>
        <position position="226"/>
    </location>
</feature>
<reference evidence="9" key="1">
    <citation type="submission" date="2018-05" db="EMBL/GenBank/DDBJ databases">
        <authorList>
            <person name="Lanie J.A."/>
            <person name="Ng W.-L."/>
            <person name="Kazmierczak K.M."/>
            <person name="Andrzejewski T.M."/>
            <person name="Davidsen T.M."/>
            <person name="Wayne K.J."/>
            <person name="Tettelin H."/>
            <person name="Glass J.I."/>
            <person name="Rusch D."/>
            <person name="Podicherti R."/>
            <person name="Tsui H.-C.T."/>
            <person name="Winkler M.E."/>
        </authorList>
    </citation>
    <scope>NUCLEOTIDE SEQUENCE</scope>
</reference>
<dbReference type="InterPro" id="IPR001750">
    <property type="entry name" value="ND/Mrp_TM"/>
</dbReference>
<feature type="transmembrane region" description="Helical" evidence="7">
    <location>
        <begin position="185"/>
        <end position="206"/>
    </location>
</feature>
<evidence type="ECO:0000259" key="8">
    <source>
        <dbReference type="Pfam" id="PF00361"/>
    </source>
</evidence>
<feature type="domain" description="NADH:quinone oxidoreductase/Mrp antiporter transmembrane" evidence="8">
    <location>
        <begin position="112"/>
        <end position="221"/>
    </location>
</feature>
<name>A0A383DIX6_9ZZZZ</name>
<sequence>MTEVAVHPAFALVLGGIVAGILRGRFASMVMVIAPILGFWTVYQLEPGATSTASLFGFDLVTANVDKLSILFGYLFHLAALIAGIYAFHLRDPWQLSMGLIYAGSAVGVAFAGDLITLFLWWEALAITSVFQIWGRKTERAEKSGFRYLFMHVASGLLLLAGIALRYHAEDGDVSAFSLNPLAEAFVAGDLGAQLILLALGIKCAFPMLHTWLIDGYPEATPTGTV</sequence>
<feature type="transmembrane region" description="Helical" evidence="7">
    <location>
        <begin position="68"/>
        <end position="88"/>
    </location>
</feature>
<evidence type="ECO:0000256" key="7">
    <source>
        <dbReference type="SAM" id="Phobius"/>
    </source>
</evidence>
<proteinExistence type="predicted"/>
<feature type="transmembrane region" description="Helical" evidence="7">
    <location>
        <begin position="146"/>
        <end position="165"/>
    </location>
</feature>